<feature type="region of interest" description="Disordered" evidence="1">
    <location>
        <begin position="33"/>
        <end position="70"/>
    </location>
</feature>
<sequence>EASGLPQVQQQQPSYSQTGWRWMNQRVVHPQGVHPRDILPPYNTVPCQQRSLFAPQQESSSQIEHREMPH</sequence>
<dbReference type="Proteomes" id="UP001177140">
    <property type="component" value="Unassembled WGS sequence"/>
</dbReference>
<feature type="compositionally biased region" description="Polar residues" evidence="1">
    <location>
        <begin position="45"/>
        <end position="62"/>
    </location>
</feature>
<dbReference type="AlphaFoldDB" id="A0AA41W1G0"/>
<reference evidence="2" key="1">
    <citation type="submission" date="2022-03" db="EMBL/GenBank/DDBJ databases">
        <title>A functionally conserved STORR gene fusion in Papaver species that diverged 16.8 million years ago.</title>
        <authorList>
            <person name="Catania T."/>
        </authorList>
    </citation>
    <scope>NUCLEOTIDE SEQUENCE</scope>
    <source>
        <strain evidence="2">S-191538</strain>
    </source>
</reference>
<gene>
    <name evidence="2" type="ORF">MKW94_009820</name>
</gene>
<dbReference type="EMBL" id="JAJJMA010338315">
    <property type="protein sequence ID" value="MCL7051425.1"/>
    <property type="molecule type" value="Genomic_DNA"/>
</dbReference>
<keyword evidence="3" id="KW-1185">Reference proteome</keyword>
<protein>
    <submittedName>
        <fullName evidence="2">Uncharacterized protein</fullName>
    </submittedName>
</protein>
<evidence type="ECO:0000256" key="1">
    <source>
        <dbReference type="SAM" id="MobiDB-lite"/>
    </source>
</evidence>
<accession>A0AA41W1G0</accession>
<evidence type="ECO:0000313" key="2">
    <source>
        <dbReference type="EMBL" id="MCL7051425.1"/>
    </source>
</evidence>
<feature type="non-terminal residue" evidence="2">
    <location>
        <position position="1"/>
    </location>
</feature>
<organism evidence="2 3">
    <name type="scientific">Papaver nudicaule</name>
    <name type="common">Iceland poppy</name>
    <dbReference type="NCBI Taxonomy" id="74823"/>
    <lineage>
        <taxon>Eukaryota</taxon>
        <taxon>Viridiplantae</taxon>
        <taxon>Streptophyta</taxon>
        <taxon>Embryophyta</taxon>
        <taxon>Tracheophyta</taxon>
        <taxon>Spermatophyta</taxon>
        <taxon>Magnoliopsida</taxon>
        <taxon>Ranunculales</taxon>
        <taxon>Papaveraceae</taxon>
        <taxon>Papaveroideae</taxon>
        <taxon>Papaver</taxon>
    </lineage>
</organism>
<evidence type="ECO:0000313" key="3">
    <source>
        <dbReference type="Proteomes" id="UP001177140"/>
    </source>
</evidence>
<proteinExistence type="predicted"/>
<comment type="caution">
    <text evidence="2">The sequence shown here is derived from an EMBL/GenBank/DDBJ whole genome shotgun (WGS) entry which is preliminary data.</text>
</comment>
<name>A0AA41W1G0_PAPNU</name>